<reference evidence="8 9" key="1">
    <citation type="submission" date="2015-01" db="EMBL/GenBank/DDBJ databases">
        <title>Evolution of Trichinella species and genotypes.</title>
        <authorList>
            <person name="Korhonen P.K."/>
            <person name="Edoardo P."/>
            <person name="Giuseppe L.R."/>
            <person name="Gasser R.B."/>
        </authorList>
    </citation>
    <scope>NUCLEOTIDE SEQUENCE [LARGE SCALE GENOMIC DNA]</scope>
    <source>
        <strain evidence="8">ISS176</strain>
    </source>
</reference>
<dbReference type="GO" id="GO:0005911">
    <property type="term" value="C:cell-cell junction"/>
    <property type="evidence" value="ECO:0007669"/>
    <property type="project" value="TreeGrafter"/>
</dbReference>
<dbReference type="CDD" id="cd00096">
    <property type="entry name" value="Ig"/>
    <property type="match status" value="1"/>
</dbReference>
<dbReference type="SMART" id="SM00408">
    <property type="entry name" value="IGc2"/>
    <property type="match status" value="4"/>
</dbReference>
<evidence type="ECO:0000256" key="5">
    <source>
        <dbReference type="ARBA" id="ARBA00023319"/>
    </source>
</evidence>
<dbReference type="Pfam" id="PF13927">
    <property type="entry name" value="Ig_3"/>
    <property type="match status" value="3"/>
</dbReference>
<feature type="transmembrane region" description="Helical" evidence="6">
    <location>
        <begin position="635"/>
        <end position="659"/>
    </location>
</feature>
<keyword evidence="6" id="KW-0812">Transmembrane</keyword>
<evidence type="ECO:0000256" key="4">
    <source>
        <dbReference type="ARBA" id="ARBA00023180"/>
    </source>
</evidence>
<evidence type="ECO:0000313" key="9">
    <source>
        <dbReference type="Proteomes" id="UP000054826"/>
    </source>
</evidence>
<dbReference type="InterPro" id="IPR013162">
    <property type="entry name" value="CD80_C2-set"/>
</dbReference>
<dbReference type="InterPro" id="IPR036179">
    <property type="entry name" value="Ig-like_dom_sf"/>
</dbReference>
<dbReference type="GO" id="GO:0050839">
    <property type="term" value="F:cell adhesion molecule binding"/>
    <property type="evidence" value="ECO:0007669"/>
    <property type="project" value="TreeGrafter"/>
</dbReference>
<dbReference type="Proteomes" id="UP000054826">
    <property type="component" value="Unassembled WGS sequence"/>
</dbReference>
<dbReference type="GO" id="GO:0005886">
    <property type="term" value="C:plasma membrane"/>
    <property type="evidence" value="ECO:0007669"/>
    <property type="project" value="TreeGrafter"/>
</dbReference>
<dbReference type="SMART" id="SM00409">
    <property type="entry name" value="IG"/>
    <property type="match status" value="4"/>
</dbReference>
<dbReference type="Pfam" id="PF08205">
    <property type="entry name" value="C2-set_2"/>
    <property type="match status" value="1"/>
</dbReference>
<dbReference type="Gene3D" id="2.60.40.10">
    <property type="entry name" value="Immunoglobulins"/>
    <property type="match status" value="6"/>
</dbReference>
<dbReference type="PROSITE" id="PS50835">
    <property type="entry name" value="IG_LIKE"/>
    <property type="match status" value="5"/>
</dbReference>
<evidence type="ECO:0000313" key="8">
    <source>
        <dbReference type="EMBL" id="KRZ45166.1"/>
    </source>
</evidence>
<dbReference type="Pfam" id="PF07679">
    <property type="entry name" value="I-set"/>
    <property type="match status" value="1"/>
</dbReference>
<sequence>LEPSWIFADLFSVDVMLIYYAQLQNLSFISIDERLKTMLASLTQVEALEMCRGRMGGSAAPAVLSLSPECRLQNAVGLDRSFLASLVSFLRNCYSIAMKLVPLNILLHTSSSALSCLLDNALMNCRFFIIIMVSLAILAQAEGSQRFVEHPEETKVIIGQTAVLRCRIENQEGLVTWAKNGFILGTARPLPEFARYSMIGSDELGEYHLQIRNVTIQDDATYQCQATRLAAPTQVSLAARLAVLVPPSNAKLENIGSAITVSEGDERIVSCISEGGKPKPSVHWFIASNKNGMDVIRALHYSEDIVMINEQMISTIRSQLKYVPKRTEDGHFLVCQVNHEALTTPLLTAVALTVLYAPKVTVSLNSTEPLTEGSSAVLFCQADAKPDQNLKYLWRQNSNVLHAANGPTLQIAELQYQHHQSVFTCEVSNSIGTGEGSYIVSLLYSPRLPKKDSTVLSVDSGQNVTLHCNIDANPPPMIKWFKIGSSEVIAEGMNFTIDKATVQHQGTYMCEARISGYKPQKLTTVLYINGPPRVSLNPFKEAVEGSTVEMVCVVSGYPLPDKIRWFKGKHPVDFDNHHNRFEKSKILNKGDGVFNILKIINVHGTDFDDFNCTAYNKHGIGSAVIKLLPSDPMPLYVMIPGVIGGCVAILVLACALFIVNRKYLCHSKLSRQGSGENGDLTVKVEALDALGRPYQYQPDICDSNDQADAVFNKDYVSIPQDNPDFDSLPPPYSSYYQDSVTFSNGNLRGSAITLTPRSNKGGNMVHMTYLGDRTPSSVHTSPDNLNGAYLRSISPQLNASSGSSLPPYSVEMGINSLRPYGVYNMDAGSYFPNGILSIPLETVLEVSTPITGDEHSDSTVNILRCPSQNSTRV</sequence>
<dbReference type="InterPro" id="IPR013783">
    <property type="entry name" value="Ig-like_fold"/>
</dbReference>
<keyword evidence="6" id="KW-1133">Transmembrane helix</keyword>
<dbReference type="InterPro" id="IPR003598">
    <property type="entry name" value="Ig_sub2"/>
</dbReference>
<evidence type="ECO:0000256" key="3">
    <source>
        <dbReference type="ARBA" id="ARBA00023157"/>
    </source>
</evidence>
<dbReference type="GO" id="GO:0098609">
    <property type="term" value="P:cell-cell adhesion"/>
    <property type="evidence" value="ECO:0007669"/>
    <property type="project" value="TreeGrafter"/>
</dbReference>
<comment type="caution">
    <text evidence="8">The sequence shown here is derived from an EMBL/GenBank/DDBJ whole genome shotgun (WGS) entry which is preliminary data.</text>
</comment>
<dbReference type="InterPro" id="IPR013098">
    <property type="entry name" value="Ig_I-set"/>
</dbReference>
<feature type="domain" description="Ig-like" evidence="7">
    <location>
        <begin position="446"/>
        <end position="523"/>
    </location>
</feature>
<dbReference type="EMBL" id="JYDV01000003">
    <property type="protein sequence ID" value="KRZ45166.1"/>
    <property type="molecule type" value="Genomic_DNA"/>
</dbReference>
<name>A0A0V1KDN8_TRIPS</name>
<keyword evidence="3" id="KW-1015">Disulfide bond</keyword>
<evidence type="ECO:0000256" key="2">
    <source>
        <dbReference type="ARBA" id="ARBA00023136"/>
    </source>
</evidence>
<protein>
    <submittedName>
        <fullName evidence="8">Kin of IRRE-like protein 1</fullName>
    </submittedName>
</protein>
<keyword evidence="4" id="KW-0325">Glycoprotein</keyword>
<gene>
    <name evidence="8" type="primary">KIRREL</name>
    <name evidence="8" type="ORF">T4C_9061</name>
</gene>
<evidence type="ECO:0000256" key="6">
    <source>
        <dbReference type="SAM" id="Phobius"/>
    </source>
</evidence>
<organism evidence="8 9">
    <name type="scientific">Trichinella pseudospiralis</name>
    <name type="common">Parasitic roundworm</name>
    <dbReference type="NCBI Taxonomy" id="6337"/>
    <lineage>
        <taxon>Eukaryota</taxon>
        <taxon>Metazoa</taxon>
        <taxon>Ecdysozoa</taxon>
        <taxon>Nematoda</taxon>
        <taxon>Enoplea</taxon>
        <taxon>Dorylaimia</taxon>
        <taxon>Trichinellida</taxon>
        <taxon>Trichinellidae</taxon>
        <taxon>Trichinella</taxon>
    </lineage>
</organism>
<feature type="domain" description="Ig-like" evidence="7">
    <location>
        <begin position="145"/>
        <end position="236"/>
    </location>
</feature>
<keyword evidence="5" id="KW-0393">Immunoglobulin domain</keyword>
<evidence type="ECO:0000256" key="1">
    <source>
        <dbReference type="ARBA" id="ARBA00004479"/>
    </source>
</evidence>
<dbReference type="AlphaFoldDB" id="A0A0V1KDN8"/>
<dbReference type="PANTHER" id="PTHR11640:SF31">
    <property type="entry name" value="IRREGULAR CHIASM C-ROUGHEST PROTEIN-RELATED"/>
    <property type="match status" value="1"/>
</dbReference>
<feature type="domain" description="Ig-like" evidence="7">
    <location>
        <begin position="532"/>
        <end position="616"/>
    </location>
</feature>
<feature type="domain" description="Ig-like" evidence="7">
    <location>
        <begin position="247"/>
        <end position="353"/>
    </location>
</feature>
<dbReference type="PANTHER" id="PTHR11640">
    <property type="entry name" value="NEPHRIN"/>
    <property type="match status" value="1"/>
</dbReference>
<feature type="non-terminal residue" evidence="8">
    <location>
        <position position="1"/>
    </location>
</feature>
<accession>A0A0V1KDN8</accession>
<dbReference type="InterPro" id="IPR007110">
    <property type="entry name" value="Ig-like_dom"/>
</dbReference>
<evidence type="ECO:0000259" key="7">
    <source>
        <dbReference type="PROSITE" id="PS50835"/>
    </source>
</evidence>
<comment type="subcellular location">
    <subcellularLocation>
        <location evidence="1">Membrane</location>
        <topology evidence="1">Single-pass type I membrane protein</topology>
    </subcellularLocation>
</comment>
<feature type="domain" description="Ig-like" evidence="7">
    <location>
        <begin position="358"/>
        <end position="441"/>
    </location>
</feature>
<dbReference type="InterPro" id="IPR051275">
    <property type="entry name" value="Cell_adhesion_signaling"/>
</dbReference>
<dbReference type="InterPro" id="IPR003599">
    <property type="entry name" value="Ig_sub"/>
</dbReference>
<dbReference type="SUPFAM" id="SSF48726">
    <property type="entry name" value="Immunoglobulin"/>
    <property type="match status" value="5"/>
</dbReference>
<proteinExistence type="predicted"/>
<keyword evidence="2 6" id="KW-0472">Membrane</keyword>